<feature type="non-terminal residue" evidence="8">
    <location>
        <position position="1"/>
    </location>
</feature>
<dbReference type="InterPro" id="IPR036388">
    <property type="entry name" value="WH-like_DNA-bd_sf"/>
</dbReference>
<dbReference type="InterPro" id="IPR036217">
    <property type="entry name" value="MethylDNA_cys_MeTrfase_DNAb"/>
</dbReference>
<dbReference type="Pfam" id="PF01035">
    <property type="entry name" value="DNA_binding_1"/>
    <property type="match status" value="1"/>
</dbReference>
<name>A0A538SGX5_UNCEI</name>
<comment type="caution">
    <text evidence="8">The sequence shown here is derived from an EMBL/GenBank/DDBJ whole genome shotgun (WGS) entry which is preliminary data.</text>
</comment>
<dbReference type="AlphaFoldDB" id="A0A538SGX5"/>
<evidence type="ECO:0000313" key="9">
    <source>
        <dbReference type="Proteomes" id="UP000317716"/>
    </source>
</evidence>
<keyword evidence="4" id="KW-0227">DNA damage</keyword>
<dbReference type="PANTHER" id="PTHR10815:SF5">
    <property type="entry name" value="METHYLATED-DNA--PROTEIN-CYSTEINE METHYLTRANSFERASE"/>
    <property type="match status" value="1"/>
</dbReference>
<dbReference type="GO" id="GO:0032259">
    <property type="term" value="P:methylation"/>
    <property type="evidence" value="ECO:0007669"/>
    <property type="project" value="UniProtKB-KW"/>
</dbReference>
<evidence type="ECO:0000313" key="8">
    <source>
        <dbReference type="EMBL" id="TMQ50622.1"/>
    </source>
</evidence>
<dbReference type="PROSITE" id="PS00374">
    <property type="entry name" value="MGMT"/>
    <property type="match status" value="1"/>
</dbReference>
<dbReference type="InterPro" id="IPR001497">
    <property type="entry name" value="MethylDNA_cys_MeTrfase_AS"/>
</dbReference>
<accession>A0A538SGX5</accession>
<gene>
    <name evidence="8" type="ORF">E6K72_11245</name>
</gene>
<feature type="domain" description="Methylated-DNA-[protein]-cysteine S-methyltransferase DNA binding" evidence="7">
    <location>
        <begin position="1"/>
        <end position="60"/>
    </location>
</feature>
<comment type="catalytic activity">
    <reaction evidence="6">
        <text>a 6-O-methyl-2'-deoxyguanosine in DNA + L-cysteinyl-[protein] = S-methyl-L-cysteinyl-[protein] + a 2'-deoxyguanosine in DNA</text>
        <dbReference type="Rhea" id="RHEA:24000"/>
        <dbReference type="Rhea" id="RHEA-COMP:10131"/>
        <dbReference type="Rhea" id="RHEA-COMP:10132"/>
        <dbReference type="Rhea" id="RHEA-COMP:11367"/>
        <dbReference type="Rhea" id="RHEA-COMP:11368"/>
        <dbReference type="ChEBI" id="CHEBI:29950"/>
        <dbReference type="ChEBI" id="CHEBI:82612"/>
        <dbReference type="ChEBI" id="CHEBI:85445"/>
        <dbReference type="ChEBI" id="CHEBI:85448"/>
        <dbReference type="EC" id="2.1.1.63"/>
    </reaction>
</comment>
<dbReference type="Proteomes" id="UP000317716">
    <property type="component" value="Unassembled WGS sequence"/>
</dbReference>
<organism evidence="8 9">
    <name type="scientific">Eiseniibacteriota bacterium</name>
    <dbReference type="NCBI Taxonomy" id="2212470"/>
    <lineage>
        <taxon>Bacteria</taxon>
        <taxon>Candidatus Eiseniibacteriota</taxon>
    </lineage>
</organism>
<keyword evidence="5" id="KW-0234">DNA repair</keyword>
<dbReference type="EMBL" id="VBOS01000405">
    <property type="protein sequence ID" value="TMQ50622.1"/>
    <property type="molecule type" value="Genomic_DNA"/>
</dbReference>
<evidence type="ECO:0000256" key="3">
    <source>
        <dbReference type="ARBA" id="ARBA00022679"/>
    </source>
</evidence>
<evidence type="ECO:0000256" key="2">
    <source>
        <dbReference type="ARBA" id="ARBA00022603"/>
    </source>
</evidence>
<dbReference type="Gene3D" id="1.10.10.10">
    <property type="entry name" value="Winged helix-like DNA-binding domain superfamily/Winged helix DNA-binding domain"/>
    <property type="match status" value="1"/>
</dbReference>
<dbReference type="InterPro" id="IPR014048">
    <property type="entry name" value="MethylDNA_cys_MeTrfase_DNA-bd"/>
</dbReference>
<evidence type="ECO:0000256" key="4">
    <source>
        <dbReference type="ARBA" id="ARBA00022763"/>
    </source>
</evidence>
<evidence type="ECO:0000256" key="1">
    <source>
        <dbReference type="ARBA" id="ARBA00001286"/>
    </source>
</evidence>
<comment type="catalytic activity">
    <reaction evidence="1">
        <text>a 4-O-methyl-thymidine in DNA + L-cysteinyl-[protein] = a thymidine in DNA + S-methyl-L-cysteinyl-[protein]</text>
        <dbReference type="Rhea" id="RHEA:53428"/>
        <dbReference type="Rhea" id="RHEA-COMP:10131"/>
        <dbReference type="Rhea" id="RHEA-COMP:10132"/>
        <dbReference type="Rhea" id="RHEA-COMP:13555"/>
        <dbReference type="Rhea" id="RHEA-COMP:13556"/>
        <dbReference type="ChEBI" id="CHEBI:29950"/>
        <dbReference type="ChEBI" id="CHEBI:82612"/>
        <dbReference type="ChEBI" id="CHEBI:137386"/>
        <dbReference type="ChEBI" id="CHEBI:137387"/>
        <dbReference type="EC" id="2.1.1.63"/>
    </reaction>
</comment>
<proteinExistence type="predicted"/>
<protein>
    <submittedName>
        <fullName evidence="8">Methylated-DNA--[protein]-cysteine S-methyltransferase</fullName>
    </submittedName>
</protein>
<evidence type="ECO:0000259" key="7">
    <source>
        <dbReference type="Pfam" id="PF01035"/>
    </source>
</evidence>
<dbReference type="SUPFAM" id="SSF46767">
    <property type="entry name" value="Methylated DNA-protein cysteine methyltransferase, C-terminal domain"/>
    <property type="match status" value="1"/>
</dbReference>
<evidence type="ECO:0000256" key="6">
    <source>
        <dbReference type="ARBA" id="ARBA00049348"/>
    </source>
</evidence>
<sequence>TYGALARDLGVPGDARAVGAAVAANPIAILVPCHRVVGAGGTLRGYAWGVDFKRRLLAHELRIG</sequence>
<dbReference type="GO" id="GO:0003908">
    <property type="term" value="F:methylated-DNA-[protein]-cysteine S-methyltransferase activity"/>
    <property type="evidence" value="ECO:0007669"/>
    <property type="project" value="UniProtKB-EC"/>
</dbReference>
<dbReference type="CDD" id="cd06445">
    <property type="entry name" value="ATase"/>
    <property type="match status" value="1"/>
</dbReference>
<evidence type="ECO:0000256" key="5">
    <source>
        <dbReference type="ARBA" id="ARBA00023204"/>
    </source>
</evidence>
<dbReference type="NCBIfam" id="TIGR00589">
    <property type="entry name" value="ogt"/>
    <property type="match status" value="1"/>
</dbReference>
<dbReference type="GO" id="GO:0006281">
    <property type="term" value="P:DNA repair"/>
    <property type="evidence" value="ECO:0007669"/>
    <property type="project" value="UniProtKB-KW"/>
</dbReference>
<keyword evidence="2 8" id="KW-0489">Methyltransferase</keyword>
<keyword evidence="3 8" id="KW-0808">Transferase</keyword>
<dbReference type="PANTHER" id="PTHR10815">
    <property type="entry name" value="METHYLATED-DNA--PROTEIN-CYSTEINE METHYLTRANSFERASE"/>
    <property type="match status" value="1"/>
</dbReference>
<reference evidence="8 9" key="1">
    <citation type="journal article" date="2019" name="Nat. Microbiol.">
        <title>Mediterranean grassland soil C-N compound turnover is dependent on rainfall and depth, and is mediated by genomically divergent microorganisms.</title>
        <authorList>
            <person name="Diamond S."/>
            <person name="Andeer P.F."/>
            <person name="Li Z."/>
            <person name="Crits-Christoph A."/>
            <person name="Burstein D."/>
            <person name="Anantharaman K."/>
            <person name="Lane K.R."/>
            <person name="Thomas B.C."/>
            <person name="Pan C."/>
            <person name="Northen T.R."/>
            <person name="Banfield J.F."/>
        </authorList>
    </citation>
    <scope>NUCLEOTIDE SEQUENCE [LARGE SCALE GENOMIC DNA]</scope>
    <source>
        <strain evidence="8">WS_2</strain>
    </source>
</reference>